<dbReference type="Pfam" id="PF13365">
    <property type="entry name" value="Trypsin_2"/>
    <property type="match status" value="1"/>
</dbReference>
<evidence type="ECO:0000313" key="5">
    <source>
        <dbReference type="EMBL" id="GFH24852.1"/>
    </source>
</evidence>
<dbReference type="PANTHER" id="PTHR43343">
    <property type="entry name" value="PEPTIDASE S12"/>
    <property type="match status" value="1"/>
</dbReference>
<dbReference type="InterPro" id="IPR001478">
    <property type="entry name" value="PDZ"/>
</dbReference>
<dbReference type="Gene3D" id="2.40.10.10">
    <property type="entry name" value="Trypsin-like serine proteases"/>
    <property type="match status" value="2"/>
</dbReference>
<evidence type="ECO:0000313" key="6">
    <source>
        <dbReference type="Proteomes" id="UP000485058"/>
    </source>
</evidence>
<dbReference type="AlphaFoldDB" id="A0A6A0A3Z7"/>
<comment type="similarity">
    <text evidence="1">Belongs to the peptidase S1C family.</text>
</comment>
<keyword evidence="2" id="KW-0645">Protease</keyword>
<proteinExistence type="inferred from homology"/>
<keyword evidence="3" id="KW-0378">Hydrolase</keyword>
<reference evidence="5 6" key="1">
    <citation type="submission" date="2020-02" db="EMBL/GenBank/DDBJ databases">
        <title>Draft genome sequence of Haematococcus lacustris strain NIES-144.</title>
        <authorList>
            <person name="Morimoto D."/>
            <person name="Nakagawa S."/>
            <person name="Yoshida T."/>
            <person name="Sawayama S."/>
        </authorList>
    </citation>
    <scope>NUCLEOTIDE SEQUENCE [LARGE SCALE GENOMIC DNA]</scope>
    <source>
        <strain evidence="5 6">NIES-144</strain>
    </source>
</reference>
<dbReference type="Gene3D" id="2.30.42.10">
    <property type="match status" value="2"/>
</dbReference>
<dbReference type="InterPro" id="IPR009003">
    <property type="entry name" value="Peptidase_S1_PA"/>
</dbReference>
<dbReference type="Proteomes" id="UP000485058">
    <property type="component" value="Unassembled WGS sequence"/>
</dbReference>
<organism evidence="5 6">
    <name type="scientific">Haematococcus lacustris</name>
    <name type="common">Green alga</name>
    <name type="synonym">Haematococcus pluvialis</name>
    <dbReference type="NCBI Taxonomy" id="44745"/>
    <lineage>
        <taxon>Eukaryota</taxon>
        <taxon>Viridiplantae</taxon>
        <taxon>Chlorophyta</taxon>
        <taxon>core chlorophytes</taxon>
        <taxon>Chlorophyceae</taxon>
        <taxon>CS clade</taxon>
        <taxon>Chlamydomonadales</taxon>
        <taxon>Haematococcaceae</taxon>
        <taxon>Haematococcus</taxon>
    </lineage>
</organism>
<evidence type="ECO:0000256" key="3">
    <source>
        <dbReference type="ARBA" id="ARBA00022801"/>
    </source>
</evidence>
<dbReference type="PANTHER" id="PTHR43343:SF2">
    <property type="entry name" value="PDZ DOMAIN-CONTAINING PROTEIN"/>
    <property type="match status" value="1"/>
</dbReference>
<sequence length="333" mass="34947">MNDVINESANVRVTLGQDEYMARVVGVDMDKDIAVLQVVLPQPAQLGPAGQGVEPTIPATMPGGNTMPRPVYPKLAPVTTPLSQDLPKVQPLCVQLSVDNLEGTSRDEYGRLVLGDIIRTVNGTVIRSSTDLYRVLDKAQVGQRVYAIGNPFGLDHTLTTGVVSALGREMNSVVSGRPIQGVIQTDAAINPGNSGGPLLDSSGCVIGINTAIYSPSGTNTGVGFAVPADTVRSSVLQILAHGKVVRPVLGISLTPQQAVDALGLQGVMGTTRDSYGRLVLGDIICAFNGKPMKTSSDLFRVLDESKVGDVVELEVLRGNATEHLSITLQASDT</sequence>
<dbReference type="EMBL" id="BLLF01002650">
    <property type="protein sequence ID" value="GFH24852.1"/>
    <property type="molecule type" value="Genomic_DNA"/>
</dbReference>
<evidence type="ECO:0000256" key="1">
    <source>
        <dbReference type="ARBA" id="ARBA00010541"/>
    </source>
</evidence>
<keyword evidence="6" id="KW-1185">Reference proteome</keyword>
<dbReference type="SUPFAM" id="SSF50156">
    <property type="entry name" value="PDZ domain-like"/>
    <property type="match status" value="1"/>
</dbReference>
<dbReference type="SUPFAM" id="SSF50494">
    <property type="entry name" value="Trypsin-like serine proteases"/>
    <property type="match status" value="1"/>
</dbReference>
<feature type="domain" description="PDZ" evidence="4">
    <location>
        <begin position="276"/>
        <end position="328"/>
    </location>
</feature>
<dbReference type="Pfam" id="PF13180">
    <property type="entry name" value="PDZ_2"/>
    <property type="match status" value="1"/>
</dbReference>
<evidence type="ECO:0000259" key="4">
    <source>
        <dbReference type="Pfam" id="PF13180"/>
    </source>
</evidence>
<name>A0A6A0A3Z7_HAELA</name>
<evidence type="ECO:0000256" key="2">
    <source>
        <dbReference type="ARBA" id="ARBA00022670"/>
    </source>
</evidence>
<comment type="caution">
    <text evidence="5">The sequence shown here is derived from an EMBL/GenBank/DDBJ whole genome shotgun (WGS) entry which is preliminary data.</text>
</comment>
<dbReference type="InterPro" id="IPR043504">
    <property type="entry name" value="Peptidase_S1_PA_chymotrypsin"/>
</dbReference>
<dbReference type="InterPro" id="IPR036034">
    <property type="entry name" value="PDZ_sf"/>
</dbReference>
<gene>
    <name evidence="5" type="ORF">HaLaN_22718</name>
</gene>
<protein>
    <submittedName>
        <fullName evidence="5">HtrA-like protein</fullName>
    </submittedName>
</protein>
<dbReference type="InterPro" id="IPR051201">
    <property type="entry name" value="Chloro_Bact_Ser_Proteases"/>
</dbReference>
<accession>A0A6A0A3Z7</accession>
<dbReference type="GO" id="GO:0006508">
    <property type="term" value="P:proteolysis"/>
    <property type="evidence" value="ECO:0007669"/>
    <property type="project" value="UniProtKB-KW"/>
</dbReference>
<dbReference type="GO" id="GO:0008233">
    <property type="term" value="F:peptidase activity"/>
    <property type="evidence" value="ECO:0007669"/>
    <property type="project" value="UniProtKB-KW"/>
</dbReference>